<name>A0A388TBT6_TERA1</name>
<sequence>MAVNFNQNNSRVFSEAAQASAVWSLLKKEEKKSNKKITSAIRKYHLAHEAVKKEIAEALSESMGQSIKPESEMVENAIFSLSLGRIFENNDGESALHPELKTELQRYDSESPEAKKAVAHHLSRGSEQEVPVSARVVEKDIDEISIRTIENPNILYS</sequence>
<evidence type="ECO:0000313" key="1">
    <source>
        <dbReference type="EMBL" id="GBR73202.1"/>
    </source>
</evidence>
<accession>A0A388TBT6</accession>
<gene>
    <name evidence="1" type="ORF">NO1_0625</name>
</gene>
<comment type="caution">
    <text evidence="1">The sequence shown here is derived from an EMBL/GenBank/DDBJ whole genome shotgun (WGS) entry which is preliminary data.</text>
</comment>
<dbReference type="AlphaFoldDB" id="A0A388TBT6"/>
<evidence type="ECO:0000313" key="2">
    <source>
        <dbReference type="Proteomes" id="UP000269352"/>
    </source>
</evidence>
<keyword evidence="2" id="KW-1185">Reference proteome</keyword>
<proteinExistence type="predicted"/>
<protein>
    <submittedName>
        <fullName evidence="1">Uncharacterized protein</fullName>
    </submittedName>
</protein>
<dbReference type="EMBL" id="BGZN01000007">
    <property type="protein sequence ID" value="GBR73202.1"/>
    <property type="molecule type" value="Genomic_DNA"/>
</dbReference>
<organism evidence="1 2">
    <name type="scientific">Termititenax aidoneus</name>
    <dbReference type="NCBI Taxonomy" id="2218524"/>
    <lineage>
        <taxon>Bacteria</taxon>
        <taxon>Bacillati</taxon>
        <taxon>Candidatus Margulisiibacteriota</taxon>
        <taxon>Candidatus Termititenacia</taxon>
        <taxon>Candidatus Termititenacales</taxon>
        <taxon>Candidatus Termititenacaceae</taxon>
        <taxon>Candidatus Termititenax</taxon>
    </lineage>
</organism>
<reference evidence="1 2" key="1">
    <citation type="journal article" date="2019" name="ISME J.">
        <title>Genome analyses of uncultured TG2/ZB3 bacteria in 'Margulisbacteria' specifically attached to ectosymbiotic spirochetes of protists in the termite gut.</title>
        <authorList>
            <person name="Utami Y.D."/>
            <person name="Kuwahara H."/>
            <person name="Igai K."/>
            <person name="Murakami T."/>
            <person name="Sugaya K."/>
            <person name="Morikawa T."/>
            <person name="Nagura Y."/>
            <person name="Yuki M."/>
            <person name="Deevong P."/>
            <person name="Inoue T."/>
            <person name="Kihara K."/>
            <person name="Lo N."/>
            <person name="Yamada A."/>
            <person name="Ohkuma M."/>
            <person name="Hongoh Y."/>
        </authorList>
    </citation>
    <scope>NUCLEOTIDE SEQUENCE [LARGE SCALE GENOMIC DNA]</scope>
    <source>
        <strain evidence="1">NkOx7-01</strain>
    </source>
</reference>
<dbReference type="Proteomes" id="UP000269352">
    <property type="component" value="Unassembled WGS sequence"/>
</dbReference>